<accession>A0AC34Q266</accession>
<sequence>MSSDGNQMMPENNYSNYQMSQNMPSTSDSFAMSNYPMDDPSQNMMQQQCSDDGFSQSQGYQQMPYPNQYCSSNGPPSVQQQMYNNNNFTQPNQQQTGSNSKLNTPSYGGNTPTYSQQLPTPGYPSHNGFVQGQQNPNFPNGMAMNTPTYGSAPGSMQPTGSLQEGIMENNGEMPNIMFRPNGMDMNMYHNQIRMQQQQQLMLPKKVFNSEMLNLMSKTLTRCENPQQWHQNYMLNMQQQNAPKSNSRKRKLSNSDSPLYNMNGQQPEYIQQTPTNMSEFQMGASVSMSSSPASVHDLNAGTSTSVMNQRSYMKQDIRKDDDDPLRRLECMTNQTLEPNISKSYTPRNDMKKQEDKKVKLAKLESIASDLNLQPDFPPNMNMMPRMPHPMQMPGGPHMMQMHPGMKPGYFPPNFDPNMAGIRPGMMPPNGMMFPNPGTMPSPGMHPSQVPGPNMMMMGPPPYANSPKYMPVGANRPLMPNEGIRPPMIPDANWMQQMRNPQMLKQHEVAAGGNMYMQ</sequence>
<name>A0AC34Q266_9BILA</name>
<evidence type="ECO:0000313" key="1">
    <source>
        <dbReference type="Proteomes" id="UP000887576"/>
    </source>
</evidence>
<evidence type="ECO:0000313" key="2">
    <source>
        <dbReference type="WBParaSite" id="JU765_v2.g12161.t1"/>
    </source>
</evidence>
<dbReference type="WBParaSite" id="JU765_v2.g12161.t1">
    <property type="protein sequence ID" value="JU765_v2.g12161.t1"/>
    <property type="gene ID" value="JU765_v2.g12161"/>
</dbReference>
<dbReference type="Proteomes" id="UP000887576">
    <property type="component" value="Unplaced"/>
</dbReference>
<protein>
    <submittedName>
        <fullName evidence="2">Uncharacterized protein</fullName>
    </submittedName>
</protein>
<proteinExistence type="predicted"/>
<reference evidence="2" key="1">
    <citation type="submission" date="2022-11" db="UniProtKB">
        <authorList>
            <consortium name="WormBaseParasite"/>
        </authorList>
    </citation>
    <scope>IDENTIFICATION</scope>
</reference>
<organism evidence="1 2">
    <name type="scientific">Panagrolaimus sp. JU765</name>
    <dbReference type="NCBI Taxonomy" id="591449"/>
    <lineage>
        <taxon>Eukaryota</taxon>
        <taxon>Metazoa</taxon>
        <taxon>Ecdysozoa</taxon>
        <taxon>Nematoda</taxon>
        <taxon>Chromadorea</taxon>
        <taxon>Rhabditida</taxon>
        <taxon>Tylenchina</taxon>
        <taxon>Panagrolaimomorpha</taxon>
        <taxon>Panagrolaimoidea</taxon>
        <taxon>Panagrolaimidae</taxon>
        <taxon>Panagrolaimus</taxon>
    </lineage>
</organism>